<evidence type="ECO:0000256" key="9">
    <source>
        <dbReference type="ARBA" id="ARBA00073867"/>
    </source>
</evidence>
<accession>A0A2W7PF98</accession>
<dbReference type="AlphaFoldDB" id="A0A2W7PF98"/>
<evidence type="ECO:0000256" key="1">
    <source>
        <dbReference type="ARBA" id="ARBA00001966"/>
    </source>
</evidence>
<comment type="similarity">
    <text evidence="7">Belongs to the radical SAM superfamily.</text>
</comment>
<dbReference type="SMART" id="SM00729">
    <property type="entry name" value="Elp3"/>
    <property type="match status" value="1"/>
</dbReference>
<gene>
    <name evidence="11" type="ORF">C7416_101138</name>
</gene>
<dbReference type="Pfam" id="PF04055">
    <property type="entry name" value="Radical_SAM"/>
    <property type="match status" value="1"/>
</dbReference>
<evidence type="ECO:0000256" key="4">
    <source>
        <dbReference type="ARBA" id="ARBA00022723"/>
    </source>
</evidence>
<name>A0A2W7PF98_9BURK</name>
<evidence type="ECO:0000313" key="11">
    <source>
        <dbReference type="EMBL" id="PZX33856.1"/>
    </source>
</evidence>
<dbReference type="Proteomes" id="UP000249638">
    <property type="component" value="Unassembled WGS sequence"/>
</dbReference>
<dbReference type="GO" id="GO:0003824">
    <property type="term" value="F:catalytic activity"/>
    <property type="evidence" value="ECO:0007669"/>
    <property type="project" value="InterPro"/>
</dbReference>
<reference evidence="11" key="1">
    <citation type="submission" date="2018-06" db="EMBL/GenBank/DDBJ databases">
        <title>Genomic Encyclopedia of Type Strains, Phase IV (KMG-V): Genome sequencing to study the core and pangenomes of soil and plant-associated prokaryotes.</title>
        <authorList>
            <person name="Whitman W."/>
        </authorList>
    </citation>
    <scope>NUCLEOTIDE SEQUENCE [LARGE SCALE GENOMIC DNA]</scope>
    <source>
        <strain evidence="11">MLR2-44</strain>
    </source>
</reference>
<dbReference type="SFLD" id="SFLDG01385">
    <property type="entry name" value="heme_carboxy_lyase_like"/>
    <property type="match status" value="1"/>
</dbReference>
<comment type="caution">
    <text evidence="11">The sequence shown here is derived from an EMBL/GenBank/DDBJ whole genome shotgun (WGS) entry which is preliminary data.</text>
</comment>
<protein>
    <recommendedName>
        <fullName evidence="9">Pre-heme d1 synthase</fullName>
    </recommendedName>
</protein>
<dbReference type="CDD" id="cd01335">
    <property type="entry name" value="Radical_SAM"/>
    <property type="match status" value="1"/>
</dbReference>
<keyword evidence="2" id="KW-0004">4Fe-4S</keyword>
<dbReference type="EMBL" id="QKZN01000001">
    <property type="protein sequence ID" value="PZX33856.1"/>
    <property type="molecule type" value="Genomic_DNA"/>
</dbReference>
<dbReference type="InterPro" id="IPR058240">
    <property type="entry name" value="rSAM_sf"/>
</dbReference>
<organism evidence="11 12">
    <name type="scientific">Cupriavidus phytorum</name>
    <dbReference type="NCBI Taxonomy" id="3024399"/>
    <lineage>
        <taxon>Bacteria</taxon>
        <taxon>Pseudomonadati</taxon>
        <taxon>Pseudomonadota</taxon>
        <taxon>Betaproteobacteria</taxon>
        <taxon>Burkholderiales</taxon>
        <taxon>Burkholderiaceae</taxon>
        <taxon>Cupriavidus</taxon>
    </lineage>
</organism>
<evidence type="ECO:0000313" key="12">
    <source>
        <dbReference type="Proteomes" id="UP000249638"/>
    </source>
</evidence>
<dbReference type="InterPro" id="IPR050377">
    <property type="entry name" value="Radical_SAM_PqqE_MftC-like"/>
</dbReference>
<evidence type="ECO:0000256" key="8">
    <source>
        <dbReference type="ARBA" id="ARBA00056787"/>
    </source>
</evidence>
<dbReference type="PANTHER" id="PTHR11228:SF7">
    <property type="entry name" value="PQQA PEPTIDE CYCLASE"/>
    <property type="match status" value="1"/>
</dbReference>
<keyword evidence="6" id="KW-0411">Iron-sulfur</keyword>
<comment type="cofactor">
    <cofactor evidence="1">
        <name>[4Fe-4S] cluster</name>
        <dbReference type="ChEBI" id="CHEBI:49883"/>
    </cofactor>
</comment>
<evidence type="ECO:0000256" key="3">
    <source>
        <dbReference type="ARBA" id="ARBA00022691"/>
    </source>
</evidence>
<sequence>MFRLSRFMEALRDDGPLPPPRQPVGPVVIWNLIRRCNLNCRHCYATSADTDFKGELDTAEALNVLGQLRAARVPALILSGGEPLLRPDLYEIAGHARALGFHLSLSSNGTLLDAGHAARLAAAGFDYVGVSLDGLPATHDRFRRSDGAFAQALAGLRTARAAGLRVGVRMTLTEANAAQLPELVALAEREGIDKFYLSHFNYAGRARSHRTDDARHACTRAALDWLFDHVWQRARQGHAGDFVTGNNDADGVYLLYWIASRFPHRVADMRQRLERWGGNATGVGVANIDNLGNVHPDTMWWHVTLGNVRQRPFGEIWADRADPLMAGLASTPRPLQGRCADCAHRAICNGNTRVRAFALTGNAWAEDPGCYLSDAEIAHTLSAEVAA</sequence>
<evidence type="ECO:0000256" key="2">
    <source>
        <dbReference type="ARBA" id="ARBA00022485"/>
    </source>
</evidence>
<dbReference type="NCBIfam" id="TIGR04051">
    <property type="entry name" value="rSAM_NirJ"/>
    <property type="match status" value="1"/>
</dbReference>
<dbReference type="InterPro" id="IPR006638">
    <property type="entry name" value="Elp3/MiaA/NifB-like_rSAM"/>
</dbReference>
<dbReference type="FunFam" id="3.20.20.70:FF:000188">
    <property type="entry name" value="Mycofactocin radical SAM maturase MftC"/>
    <property type="match status" value="1"/>
</dbReference>
<dbReference type="InterPro" id="IPR023992">
    <property type="entry name" value="HemeD1_Synth_NirJ"/>
</dbReference>
<dbReference type="InterPro" id="IPR007197">
    <property type="entry name" value="rSAM"/>
</dbReference>
<dbReference type="PIRSF" id="PIRSF037420">
    <property type="entry name" value="PQQ_syn_pqqE"/>
    <property type="match status" value="1"/>
</dbReference>
<dbReference type="InterPro" id="IPR017200">
    <property type="entry name" value="PqqE-like"/>
</dbReference>
<dbReference type="GO" id="GO:0046872">
    <property type="term" value="F:metal ion binding"/>
    <property type="evidence" value="ECO:0007669"/>
    <property type="project" value="UniProtKB-KW"/>
</dbReference>
<proteinExistence type="inferred from homology"/>
<keyword evidence="5" id="KW-0408">Iron</keyword>
<evidence type="ECO:0000259" key="10">
    <source>
        <dbReference type="PROSITE" id="PS51918"/>
    </source>
</evidence>
<dbReference type="GO" id="GO:0051539">
    <property type="term" value="F:4 iron, 4 sulfur cluster binding"/>
    <property type="evidence" value="ECO:0007669"/>
    <property type="project" value="UniProtKB-KW"/>
</dbReference>
<dbReference type="CDD" id="cd21123">
    <property type="entry name" value="SPASM_MftC-like"/>
    <property type="match status" value="1"/>
</dbReference>
<evidence type="ECO:0000256" key="7">
    <source>
        <dbReference type="ARBA" id="ARBA00023462"/>
    </source>
</evidence>
<evidence type="ECO:0000256" key="6">
    <source>
        <dbReference type="ARBA" id="ARBA00023014"/>
    </source>
</evidence>
<dbReference type="PROSITE" id="PS51918">
    <property type="entry name" value="RADICAL_SAM"/>
    <property type="match status" value="1"/>
</dbReference>
<dbReference type="InterPro" id="IPR013785">
    <property type="entry name" value="Aldolase_TIM"/>
</dbReference>
<comment type="function">
    <text evidence="8">Involved in heme d1 biosynthesis. Radical SAM enzyme that catalyzes the removal of two propionate side chains from the intermediate 12,18-didecarboxysiroheme (DDSH) and may introduce the keto functions on rings A and B, yielding the heme d1 precursor dihydro-heme d1.</text>
</comment>
<dbReference type="InterPro" id="IPR034480">
    <property type="entry name" value="Heme_synthase-like"/>
</dbReference>
<evidence type="ECO:0000256" key="5">
    <source>
        <dbReference type="ARBA" id="ARBA00023004"/>
    </source>
</evidence>
<keyword evidence="4" id="KW-0479">Metal-binding</keyword>
<dbReference type="SFLD" id="SFLDS00029">
    <property type="entry name" value="Radical_SAM"/>
    <property type="match status" value="1"/>
</dbReference>
<dbReference type="SFLD" id="SFLDF00393">
    <property type="entry name" value="heme_D1_biosynthesis_(NirJ-lik"/>
    <property type="match status" value="1"/>
</dbReference>
<dbReference type="SFLD" id="SFLDG01386">
    <property type="entry name" value="main_SPASM_domain-containing"/>
    <property type="match status" value="1"/>
</dbReference>
<dbReference type="PANTHER" id="PTHR11228">
    <property type="entry name" value="RADICAL SAM DOMAIN PROTEIN"/>
    <property type="match status" value="1"/>
</dbReference>
<dbReference type="GO" id="GO:0006783">
    <property type="term" value="P:heme biosynthetic process"/>
    <property type="evidence" value="ECO:0007669"/>
    <property type="project" value="TreeGrafter"/>
</dbReference>
<keyword evidence="3" id="KW-0949">S-adenosyl-L-methionine</keyword>
<dbReference type="Gene3D" id="3.20.20.70">
    <property type="entry name" value="Aldolase class I"/>
    <property type="match status" value="1"/>
</dbReference>
<keyword evidence="12" id="KW-1185">Reference proteome</keyword>
<dbReference type="SFLD" id="SFLDG01067">
    <property type="entry name" value="SPASM/twitch_domain_containing"/>
    <property type="match status" value="1"/>
</dbReference>
<feature type="domain" description="Radical SAM core" evidence="10">
    <location>
        <begin position="22"/>
        <end position="239"/>
    </location>
</feature>
<dbReference type="SUPFAM" id="SSF102114">
    <property type="entry name" value="Radical SAM enzymes"/>
    <property type="match status" value="1"/>
</dbReference>